<protein>
    <submittedName>
        <fullName evidence="2">Uncharacterized protein</fullName>
    </submittedName>
</protein>
<gene>
    <name evidence="2" type="ORF">BSL78_11428</name>
</gene>
<keyword evidence="1" id="KW-0812">Transmembrane</keyword>
<sequence length="340" mass="38478">MTALQKVEENVNLTAKCCVRFSGVFPNADCRWFINDTQNFDVTKLIIVNNTLEENVSCCAFSLLAKRNVHRQSLKCLVENNLNAFDKSPIYVLHPAHAWWEPPHAFASSMIADRSQTVNVTCLSEGYPSPAVHLQIKNTDEHDQWFSLPSTAELLEDSITFQRWQFQLRLINNTSLFLRCFASNNQTNATIDEGFLVEISHGYPIPNVHLESSKDGEIWHSLQLTSVSNVTSNFTNRVIYQLNTTVPGTTYYRCLAQNSNDELAYSDILHINVQKTIQQLLMDYMVLIIPFVAVAAVASLICLRDQAVLKITAVTERAKSRTSTNCKTDFKDQGRNHPSE</sequence>
<keyword evidence="1" id="KW-0472">Membrane</keyword>
<reference evidence="2 3" key="1">
    <citation type="journal article" date="2017" name="PLoS Biol.">
        <title>The sea cucumber genome provides insights into morphological evolution and visceral regeneration.</title>
        <authorList>
            <person name="Zhang X."/>
            <person name="Sun L."/>
            <person name="Yuan J."/>
            <person name="Sun Y."/>
            <person name="Gao Y."/>
            <person name="Zhang L."/>
            <person name="Li S."/>
            <person name="Dai H."/>
            <person name="Hamel J.F."/>
            <person name="Liu C."/>
            <person name="Yu Y."/>
            <person name="Liu S."/>
            <person name="Lin W."/>
            <person name="Guo K."/>
            <person name="Jin S."/>
            <person name="Xu P."/>
            <person name="Storey K.B."/>
            <person name="Huan P."/>
            <person name="Zhang T."/>
            <person name="Zhou Y."/>
            <person name="Zhang J."/>
            <person name="Lin C."/>
            <person name="Li X."/>
            <person name="Xing L."/>
            <person name="Huo D."/>
            <person name="Sun M."/>
            <person name="Wang L."/>
            <person name="Mercier A."/>
            <person name="Li F."/>
            <person name="Yang H."/>
            <person name="Xiang J."/>
        </authorList>
    </citation>
    <scope>NUCLEOTIDE SEQUENCE [LARGE SCALE GENOMIC DNA]</scope>
    <source>
        <strain evidence="2">Shaxun</strain>
        <tissue evidence="2">Muscle</tissue>
    </source>
</reference>
<feature type="transmembrane region" description="Helical" evidence="1">
    <location>
        <begin position="284"/>
        <end position="303"/>
    </location>
</feature>
<keyword evidence="3" id="KW-1185">Reference proteome</keyword>
<accession>A0A2G8KUH6</accession>
<comment type="caution">
    <text evidence="2">The sequence shown here is derived from an EMBL/GenBank/DDBJ whole genome shotgun (WGS) entry which is preliminary data.</text>
</comment>
<name>A0A2G8KUH6_STIJA</name>
<evidence type="ECO:0000256" key="1">
    <source>
        <dbReference type="SAM" id="Phobius"/>
    </source>
</evidence>
<evidence type="ECO:0000313" key="3">
    <source>
        <dbReference type="Proteomes" id="UP000230750"/>
    </source>
</evidence>
<proteinExistence type="predicted"/>
<evidence type="ECO:0000313" key="2">
    <source>
        <dbReference type="EMBL" id="PIK51666.1"/>
    </source>
</evidence>
<organism evidence="2 3">
    <name type="scientific">Stichopus japonicus</name>
    <name type="common">Sea cucumber</name>
    <dbReference type="NCBI Taxonomy" id="307972"/>
    <lineage>
        <taxon>Eukaryota</taxon>
        <taxon>Metazoa</taxon>
        <taxon>Echinodermata</taxon>
        <taxon>Eleutherozoa</taxon>
        <taxon>Echinozoa</taxon>
        <taxon>Holothuroidea</taxon>
        <taxon>Aspidochirotacea</taxon>
        <taxon>Aspidochirotida</taxon>
        <taxon>Stichopodidae</taxon>
        <taxon>Apostichopus</taxon>
    </lineage>
</organism>
<dbReference type="EMBL" id="MRZV01000361">
    <property type="protein sequence ID" value="PIK51666.1"/>
    <property type="molecule type" value="Genomic_DNA"/>
</dbReference>
<dbReference type="Proteomes" id="UP000230750">
    <property type="component" value="Unassembled WGS sequence"/>
</dbReference>
<keyword evidence="1" id="KW-1133">Transmembrane helix</keyword>
<dbReference type="OrthoDB" id="10012075at2759"/>
<dbReference type="AlphaFoldDB" id="A0A2G8KUH6"/>